<evidence type="ECO:0000256" key="6">
    <source>
        <dbReference type="ARBA" id="ARBA00023180"/>
    </source>
</evidence>
<feature type="transmembrane region" description="Helical" evidence="8">
    <location>
        <begin position="131"/>
        <end position="149"/>
    </location>
</feature>
<keyword evidence="4 8" id="KW-1133">Transmembrane helix</keyword>
<keyword evidence="3 8" id="KW-0812">Transmembrane</keyword>
<feature type="transmembrane region" description="Helical" evidence="8">
    <location>
        <begin position="315"/>
        <end position="331"/>
    </location>
</feature>
<keyword evidence="6" id="KW-0325">Glycoprotein</keyword>
<evidence type="ECO:0008006" key="11">
    <source>
        <dbReference type="Google" id="ProtNLM"/>
    </source>
</evidence>
<dbReference type="PANTHER" id="PTHR13624:SF6">
    <property type="entry name" value="EMEI"/>
    <property type="match status" value="1"/>
</dbReference>
<dbReference type="Proteomes" id="UP000593576">
    <property type="component" value="Unassembled WGS sequence"/>
</dbReference>
<evidence type="ECO:0000256" key="7">
    <source>
        <dbReference type="SAM" id="MobiDB-lite"/>
    </source>
</evidence>
<evidence type="ECO:0000256" key="2">
    <source>
        <dbReference type="ARBA" id="ARBA00009706"/>
    </source>
</evidence>
<comment type="subcellular location">
    <subcellularLocation>
        <location evidence="1">Membrane</location>
        <topology evidence="1">Multi-pass membrane protein</topology>
    </subcellularLocation>
</comment>
<feature type="transmembrane region" description="Helical" evidence="8">
    <location>
        <begin position="278"/>
        <end position="295"/>
    </location>
</feature>
<protein>
    <recommendedName>
        <fullName evidence="11">Transmembrane protein</fullName>
    </recommendedName>
</protein>
<dbReference type="EMBL" id="JABFAF010000008">
    <property type="protein sequence ID" value="MBA0863496.1"/>
    <property type="molecule type" value="Genomic_DNA"/>
</dbReference>
<sequence>MLPFFQLYSNLILQTLFSLSLTLVLTFLKIPVFFLQGLHTYIHPDNVAGHHGGPASSSSGVRAAIRRPSDSGSGLDGYQSLSSRTNTELKKKNKSKDKFEFDENNAQIFRLKLDEGHLQTRLFYNDYHNSFVFSFVGISCLLLYKYLGYKQDSGVLANGDLIPIIFGFIGLIKAFSSLAKISFEKSGSKRSEKQFSAIFGVLGFILGIIICSGIGPLVFDFHFDSIEGSWRIFVSILMGFIAGFLYMPAGKNARSFWLGTDQLRCNLSIISCGWFSRLILYANYILTVFTALLWINPFVEILSFVSFSKSEFTRFRLLCLLLSGVLQIVSLRSNLQMFLNEAVLSWYQRLHASKVPDLDFSRAKVFLHNHYLCLAVVQFFAPSVSLLLFLGLSQIDTNSFDKYNLVKEVAVFMSWWIVFIWAVITSASLVFYRRGILLGPSILSCSIDVACERLGDSSCVSAVVSRCSKEGQGLSLQVHKGMATEGNGLQVTGQKMSEETDETRFFLISEVGDGQSASRG</sequence>
<name>A0A7J9LY94_GOSSC</name>
<evidence type="ECO:0000313" key="10">
    <source>
        <dbReference type="Proteomes" id="UP000593576"/>
    </source>
</evidence>
<dbReference type="AlphaFoldDB" id="A0A7J9LY94"/>
<keyword evidence="5 8" id="KW-0472">Membrane</keyword>
<dbReference type="Pfam" id="PF10268">
    <property type="entry name" value="Tmemb_161AB"/>
    <property type="match status" value="1"/>
</dbReference>
<organism evidence="9 10">
    <name type="scientific">Gossypium schwendimanii</name>
    <name type="common">Cotton</name>
    <dbReference type="NCBI Taxonomy" id="34291"/>
    <lineage>
        <taxon>Eukaryota</taxon>
        <taxon>Viridiplantae</taxon>
        <taxon>Streptophyta</taxon>
        <taxon>Embryophyta</taxon>
        <taxon>Tracheophyta</taxon>
        <taxon>Spermatophyta</taxon>
        <taxon>Magnoliopsida</taxon>
        <taxon>eudicotyledons</taxon>
        <taxon>Gunneridae</taxon>
        <taxon>Pentapetalae</taxon>
        <taxon>rosids</taxon>
        <taxon>malvids</taxon>
        <taxon>Malvales</taxon>
        <taxon>Malvaceae</taxon>
        <taxon>Malvoideae</taxon>
        <taxon>Gossypium</taxon>
    </lineage>
</organism>
<keyword evidence="10" id="KW-1185">Reference proteome</keyword>
<gene>
    <name evidence="9" type="ORF">Goshw_021891</name>
</gene>
<evidence type="ECO:0000313" key="9">
    <source>
        <dbReference type="EMBL" id="MBA0863496.1"/>
    </source>
</evidence>
<dbReference type="GO" id="GO:0016020">
    <property type="term" value="C:membrane"/>
    <property type="evidence" value="ECO:0007669"/>
    <property type="project" value="UniProtKB-SubCell"/>
</dbReference>
<reference evidence="9 10" key="1">
    <citation type="journal article" date="2019" name="Genome Biol. Evol.">
        <title>Insights into the evolution of the New World diploid cottons (Gossypium, subgenus Houzingenia) based on genome sequencing.</title>
        <authorList>
            <person name="Grover C.E."/>
            <person name="Arick M.A. 2nd"/>
            <person name="Thrash A."/>
            <person name="Conover J.L."/>
            <person name="Sanders W.S."/>
            <person name="Peterson D.G."/>
            <person name="Frelichowski J.E."/>
            <person name="Scheffler J.A."/>
            <person name="Scheffler B.E."/>
            <person name="Wendel J.F."/>
        </authorList>
    </citation>
    <scope>NUCLEOTIDE SEQUENCE [LARGE SCALE GENOMIC DNA]</scope>
    <source>
        <strain evidence="9">1</strain>
        <tissue evidence="9">Leaf</tissue>
    </source>
</reference>
<feature type="transmembrane region" description="Helical" evidence="8">
    <location>
        <begin position="12"/>
        <end position="35"/>
    </location>
</feature>
<evidence type="ECO:0000256" key="1">
    <source>
        <dbReference type="ARBA" id="ARBA00004141"/>
    </source>
</evidence>
<comment type="similarity">
    <text evidence="2">Belongs to the TMEM161 family.</text>
</comment>
<proteinExistence type="inferred from homology"/>
<comment type="caution">
    <text evidence="9">The sequence shown here is derived from an EMBL/GenBank/DDBJ whole genome shotgun (WGS) entry which is preliminary data.</text>
</comment>
<feature type="transmembrane region" description="Helical" evidence="8">
    <location>
        <begin position="230"/>
        <end position="247"/>
    </location>
</feature>
<accession>A0A7J9LY94</accession>
<dbReference type="PANTHER" id="PTHR13624">
    <property type="entry name" value="RE42071P"/>
    <property type="match status" value="1"/>
</dbReference>
<feature type="region of interest" description="Disordered" evidence="7">
    <location>
        <begin position="52"/>
        <end position="88"/>
    </location>
</feature>
<feature type="transmembrane region" description="Helical" evidence="8">
    <location>
        <begin position="412"/>
        <end position="432"/>
    </location>
</feature>
<evidence type="ECO:0000256" key="4">
    <source>
        <dbReference type="ARBA" id="ARBA00022989"/>
    </source>
</evidence>
<feature type="transmembrane region" description="Helical" evidence="8">
    <location>
        <begin position="161"/>
        <end position="183"/>
    </location>
</feature>
<feature type="transmembrane region" description="Helical" evidence="8">
    <location>
        <begin position="371"/>
        <end position="392"/>
    </location>
</feature>
<evidence type="ECO:0000256" key="5">
    <source>
        <dbReference type="ARBA" id="ARBA00023136"/>
    </source>
</evidence>
<evidence type="ECO:0000256" key="3">
    <source>
        <dbReference type="ARBA" id="ARBA00022692"/>
    </source>
</evidence>
<dbReference type="OrthoDB" id="784140at2759"/>
<dbReference type="InterPro" id="IPR019395">
    <property type="entry name" value="Transmembrane_161A/B"/>
</dbReference>
<feature type="transmembrane region" description="Helical" evidence="8">
    <location>
        <begin position="195"/>
        <end position="218"/>
    </location>
</feature>
<evidence type="ECO:0000256" key="8">
    <source>
        <dbReference type="SAM" id="Phobius"/>
    </source>
</evidence>